<evidence type="ECO:0000256" key="1">
    <source>
        <dbReference type="ARBA" id="ARBA00004245"/>
    </source>
</evidence>
<dbReference type="Gene3D" id="3.40.225.10">
    <property type="entry name" value="Class II aldolase/adducin N-terminal domain"/>
    <property type="match status" value="1"/>
</dbReference>
<dbReference type="GO" id="GO:0005886">
    <property type="term" value="C:plasma membrane"/>
    <property type="evidence" value="ECO:0007669"/>
    <property type="project" value="UniProtKB-SubCell"/>
</dbReference>
<feature type="region of interest" description="Disordered" evidence="11">
    <location>
        <begin position="454"/>
        <end position="479"/>
    </location>
</feature>
<evidence type="ECO:0000313" key="13">
    <source>
        <dbReference type="EMBL" id="KYO40592.1"/>
    </source>
</evidence>
<dbReference type="GO" id="GO:0005856">
    <property type="term" value="C:cytoskeleton"/>
    <property type="evidence" value="ECO:0007669"/>
    <property type="project" value="UniProtKB-SubCell"/>
</dbReference>
<feature type="compositionally biased region" description="Low complexity" evidence="11">
    <location>
        <begin position="657"/>
        <end position="667"/>
    </location>
</feature>
<feature type="compositionally biased region" description="Basic and acidic residues" evidence="11">
    <location>
        <begin position="541"/>
        <end position="559"/>
    </location>
</feature>
<name>A0A151NUI6_ALLMI</name>
<dbReference type="STRING" id="8496.A0A151NUI6"/>
<feature type="domain" description="Class II aldolase/adducin N-terminal" evidence="12">
    <location>
        <begin position="122"/>
        <end position="304"/>
    </location>
</feature>
<sequence length="692" mass="77610">MPHKERYFDRINENDPEYLRERNMSPDLRQDFNMMEQRKRVTQILQSPAFREDLECLIQEQMKKGHNPTGLLALQQIADYITASSFAGFSSSPLSHGMVTPINDLPGIDTSSFVKGEKLTRCKLASLYRLADLFGWAHLANSYITVRVSKEHDHILIIPRGLSFSEASASNLVKVNILGDVVDQGSTNLSIDHAGFSPHTAIYSTRPDVRCAIHIHTPATAAVSSMKCGILPISQEALILGDIAYYNYQGSLDEQEERIQLQKVLGPSCKVLVLRNHGVVALGETLEEAFHYIFNVQLACEIQVHALAGAGGIDNLLVLDLQKYKPFTHNVAAAGGGGVNMASQQKWKVGEQEFEALMRMLDNLGYRTGYAYRQPLVREKPKHKSDVEIPATVTAFSFEDDSVPLSPLKFLAQRQQREKTRWLNSPNTYLKVNVPEESWNGEMSPRTKITWMKADESSKTSGGTPIKIEDPNQFVPLNTNPSEVLEKRNKIREQNRYDLKTAGPQSQLLAGIVVDKKPCPPMQFEEDEHAPPAPPNPFSRFTEKELEEYKRTIERKQQGVEDAEQELFSDDGSSVSQIQSQTQSPQNVPEKVEENHEDLFTQDINLISAEVPVVIVNGKDDAHDVEEDLTKRVSQLTTSTVESVEITIKTSEKIEETLSPEGSPSKSPSKKKKKFRTPSFLKKAKKKEKVEA</sequence>
<dbReference type="InterPro" id="IPR001303">
    <property type="entry name" value="Aldolase_II/adducin_N"/>
</dbReference>
<keyword evidence="10" id="KW-0206">Cytoskeleton</keyword>
<evidence type="ECO:0000256" key="2">
    <source>
        <dbReference type="ARBA" id="ARBA00004413"/>
    </source>
</evidence>
<dbReference type="FunFam" id="3.40.225.10:FF:000004">
    <property type="entry name" value="gamma-adducin isoform X1"/>
    <property type="match status" value="1"/>
</dbReference>
<keyword evidence="8" id="KW-0472">Membrane</keyword>
<gene>
    <name evidence="13" type="ORF">Y1Q_0009607</name>
</gene>
<keyword evidence="9" id="KW-0009">Actin-binding</keyword>
<feature type="region of interest" description="Disordered" evidence="11">
    <location>
        <begin position="518"/>
        <end position="596"/>
    </location>
</feature>
<dbReference type="eggNOG" id="KOG3699">
    <property type="taxonomic scope" value="Eukaryota"/>
</dbReference>
<proteinExistence type="inferred from homology"/>
<dbReference type="InterPro" id="IPR036409">
    <property type="entry name" value="Aldolase_II/adducin_N_sf"/>
</dbReference>
<evidence type="ECO:0000256" key="11">
    <source>
        <dbReference type="SAM" id="MobiDB-lite"/>
    </source>
</evidence>
<protein>
    <recommendedName>
        <fullName evidence="12">Class II aldolase/adducin N-terminal domain-containing protein</fullName>
    </recommendedName>
</protein>
<evidence type="ECO:0000259" key="12">
    <source>
        <dbReference type="SMART" id="SM01007"/>
    </source>
</evidence>
<keyword evidence="4" id="KW-1003">Cell membrane</keyword>
<evidence type="ECO:0000256" key="3">
    <source>
        <dbReference type="ARBA" id="ARBA00006274"/>
    </source>
</evidence>
<comment type="similarity">
    <text evidence="3">Belongs to the aldolase class II family. Adducin subfamily.</text>
</comment>
<keyword evidence="14" id="KW-1185">Reference proteome</keyword>
<evidence type="ECO:0000256" key="6">
    <source>
        <dbReference type="ARBA" id="ARBA00022553"/>
    </source>
</evidence>
<dbReference type="GO" id="GO:0014069">
    <property type="term" value="C:postsynaptic density"/>
    <property type="evidence" value="ECO:0007669"/>
    <property type="project" value="TreeGrafter"/>
</dbReference>
<dbReference type="PANTHER" id="PTHR10672:SF5">
    <property type="entry name" value="GAMMA-ADDUCIN"/>
    <property type="match status" value="1"/>
</dbReference>
<dbReference type="SMART" id="SM01007">
    <property type="entry name" value="Aldolase_II"/>
    <property type="match status" value="1"/>
</dbReference>
<dbReference type="EMBL" id="AKHW03001922">
    <property type="protein sequence ID" value="KYO40592.1"/>
    <property type="molecule type" value="Genomic_DNA"/>
</dbReference>
<evidence type="ECO:0000256" key="10">
    <source>
        <dbReference type="ARBA" id="ARBA00023212"/>
    </source>
</evidence>
<evidence type="ECO:0000256" key="5">
    <source>
        <dbReference type="ARBA" id="ARBA00022490"/>
    </source>
</evidence>
<evidence type="ECO:0000256" key="7">
    <source>
        <dbReference type="ARBA" id="ARBA00022860"/>
    </source>
</evidence>
<keyword evidence="5" id="KW-0963">Cytoplasm</keyword>
<dbReference type="GO" id="GO:0005516">
    <property type="term" value="F:calmodulin binding"/>
    <property type="evidence" value="ECO:0007669"/>
    <property type="project" value="UniProtKB-KW"/>
</dbReference>
<feature type="region of interest" description="Disordered" evidence="11">
    <location>
        <begin position="650"/>
        <end position="692"/>
    </location>
</feature>
<dbReference type="PANTHER" id="PTHR10672">
    <property type="entry name" value="ADDUCIN"/>
    <property type="match status" value="1"/>
</dbReference>
<evidence type="ECO:0000256" key="8">
    <source>
        <dbReference type="ARBA" id="ARBA00023136"/>
    </source>
</evidence>
<dbReference type="AlphaFoldDB" id="A0A151NUI6"/>
<dbReference type="GO" id="GO:0051015">
    <property type="term" value="F:actin filament binding"/>
    <property type="evidence" value="ECO:0007669"/>
    <property type="project" value="TreeGrafter"/>
</dbReference>
<comment type="caution">
    <text evidence="13">The sequence shown here is derived from an EMBL/GenBank/DDBJ whole genome shotgun (WGS) entry which is preliminary data.</text>
</comment>
<dbReference type="SUPFAM" id="SSF53639">
    <property type="entry name" value="AraD/HMP-PK domain-like"/>
    <property type="match status" value="1"/>
</dbReference>
<dbReference type="GO" id="GO:0051016">
    <property type="term" value="P:barbed-end actin filament capping"/>
    <property type="evidence" value="ECO:0007669"/>
    <property type="project" value="TreeGrafter"/>
</dbReference>
<feature type="compositionally biased region" description="Basic residues" evidence="11">
    <location>
        <begin position="668"/>
        <end position="692"/>
    </location>
</feature>
<keyword evidence="6" id="KW-0597">Phosphoprotein</keyword>
<dbReference type="InterPro" id="IPR051017">
    <property type="entry name" value="Aldolase-II_Adducin_sf"/>
</dbReference>
<evidence type="ECO:0000256" key="9">
    <source>
        <dbReference type="ARBA" id="ARBA00023203"/>
    </source>
</evidence>
<dbReference type="Proteomes" id="UP000050525">
    <property type="component" value="Unassembled WGS sequence"/>
</dbReference>
<comment type="subcellular location">
    <subcellularLocation>
        <location evidence="2">Cell membrane</location>
        <topology evidence="2">Peripheral membrane protein</topology>
        <orientation evidence="2">Cytoplasmic side</orientation>
    </subcellularLocation>
    <subcellularLocation>
        <location evidence="1">Cytoplasm</location>
        <location evidence="1">Cytoskeleton</location>
    </subcellularLocation>
</comment>
<accession>A0A151NUI6</accession>
<keyword evidence="7" id="KW-0112">Calmodulin-binding</keyword>
<dbReference type="Pfam" id="PF00596">
    <property type="entry name" value="Aldolase_II"/>
    <property type="match status" value="1"/>
</dbReference>
<evidence type="ECO:0000313" key="14">
    <source>
        <dbReference type="Proteomes" id="UP000050525"/>
    </source>
</evidence>
<feature type="compositionally biased region" description="Low complexity" evidence="11">
    <location>
        <begin position="573"/>
        <end position="586"/>
    </location>
</feature>
<evidence type="ECO:0000256" key="4">
    <source>
        <dbReference type="ARBA" id="ARBA00022475"/>
    </source>
</evidence>
<reference evidence="13 14" key="1">
    <citation type="journal article" date="2012" name="Genome Biol.">
        <title>Sequencing three crocodilian genomes to illuminate the evolution of archosaurs and amniotes.</title>
        <authorList>
            <person name="St John J.A."/>
            <person name="Braun E.L."/>
            <person name="Isberg S.R."/>
            <person name="Miles L.G."/>
            <person name="Chong A.Y."/>
            <person name="Gongora J."/>
            <person name="Dalzell P."/>
            <person name="Moran C."/>
            <person name="Bed'hom B."/>
            <person name="Abzhanov A."/>
            <person name="Burgess S.C."/>
            <person name="Cooksey A.M."/>
            <person name="Castoe T.A."/>
            <person name="Crawford N.G."/>
            <person name="Densmore L.D."/>
            <person name="Drew J.C."/>
            <person name="Edwards S.V."/>
            <person name="Faircloth B.C."/>
            <person name="Fujita M.K."/>
            <person name="Greenwold M.J."/>
            <person name="Hoffmann F.G."/>
            <person name="Howard J.M."/>
            <person name="Iguchi T."/>
            <person name="Janes D.E."/>
            <person name="Khan S.Y."/>
            <person name="Kohno S."/>
            <person name="de Koning A.J."/>
            <person name="Lance S.L."/>
            <person name="McCarthy F.M."/>
            <person name="McCormack J.E."/>
            <person name="Merchant M.E."/>
            <person name="Peterson D.G."/>
            <person name="Pollock D.D."/>
            <person name="Pourmand N."/>
            <person name="Raney B.J."/>
            <person name="Roessler K.A."/>
            <person name="Sanford J.R."/>
            <person name="Sawyer R.H."/>
            <person name="Schmidt C.J."/>
            <person name="Triplett E.W."/>
            <person name="Tuberville T.D."/>
            <person name="Venegas-Anaya M."/>
            <person name="Howard J.T."/>
            <person name="Jarvis E.D."/>
            <person name="Guillette L.J.Jr."/>
            <person name="Glenn T.C."/>
            <person name="Green R.E."/>
            <person name="Ray D.A."/>
        </authorList>
    </citation>
    <scope>NUCLEOTIDE SEQUENCE [LARGE SCALE GENOMIC DNA]</scope>
    <source>
        <strain evidence="13">KSC_2009_1</strain>
    </source>
</reference>
<organism evidence="13 14">
    <name type="scientific">Alligator mississippiensis</name>
    <name type="common">American alligator</name>
    <dbReference type="NCBI Taxonomy" id="8496"/>
    <lineage>
        <taxon>Eukaryota</taxon>
        <taxon>Metazoa</taxon>
        <taxon>Chordata</taxon>
        <taxon>Craniata</taxon>
        <taxon>Vertebrata</taxon>
        <taxon>Euteleostomi</taxon>
        <taxon>Archelosauria</taxon>
        <taxon>Archosauria</taxon>
        <taxon>Crocodylia</taxon>
        <taxon>Alligatoridae</taxon>
        <taxon>Alligatorinae</taxon>
        <taxon>Alligator</taxon>
    </lineage>
</organism>